<dbReference type="GeneID" id="5023274"/>
<dbReference type="InParanoid" id="A0CH25"/>
<feature type="region of interest" description="Disordered" evidence="1">
    <location>
        <begin position="269"/>
        <end position="289"/>
    </location>
</feature>
<dbReference type="OrthoDB" id="300207at2759"/>
<dbReference type="OMA" id="IRIRNPC"/>
<keyword evidence="4" id="KW-1185">Reference proteome</keyword>
<dbReference type="AlphaFoldDB" id="A0CH25"/>
<evidence type="ECO:0000256" key="1">
    <source>
        <dbReference type="SAM" id="MobiDB-lite"/>
    </source>
</evidence>
<evidence type="ECO:0000313" key="3">
    <source>
        <dbReference type="EMBL" id="CAK70092.1"/>
    </source>
</evidence>
<dbReference type="EMBL" id="CT868074">
    <property type="protein sequence ID" value="CAK70092.1"/>
    <property type="molecule type" value="Genomic_DNA"/>
</dbReference>
<protein>
    <submittedName>
        <fullName evidence="3">Uncharacterized protein</fullName>
    </submittedName>
</protein>
<name>A0CH25_PARTE</name>
<evidence type="ECO:0000313" key="4">
    <source>
        <dbReference type="Proteomes" id="UP000000600"/>
    </source>
</evidence>
<reference evidence="3 4" key="1">
    <citation type="journal article" date="2006" name="Nature">
        <title>Global trends of whole-genome duplications revealed by the ciliate Paramecium tetraurelia.</title>
        <authorList>
            <consortium name="Genoscope"/>
            <person name="Aury J.-M."/>
            <person name="Jaillon O."/>
            <person name="Duret L."/>
            <person name="Noel B."/>
            <person name="Jubin C."/>
            <person name="Porcel B.M."/>
            <person name="Segurens B."/>
            <person name="Daubin V."/>
            <person name="Anthouard V."/>
            <person name="Aiach N."/>
            <person name="Arnaiz O."/>
            <person name="Billaut A."/>
            <person name="Beisson J."/>
            <person name="Blanc I."/>
            <person name="Bouhouche K."/>
            <person name="Camara F."/>
            <person name="Duharcourt S."/>
            <person name="Guigo R."/>
            <person name="Gogendeau D."/>
            <person name="Katinka M."/>
            <person name="Keller A.-M."/>
            <person name="Kissmehl R."/>
            <person name="Klotz C."/>
            <person name="Koll F."/>
            <person name="Le Moue A."/>
            <person name="Lepere C."/>
            <person name="Malinsky S."/>
            <person name="Nowacki M."/>
            <person name="Nowak J.K."/>
            <person name="Plattner H."/>
            <person name="Poulain J."/>
            <person name="Ruiz F."/>
            <person name="Serrano V."/>
            <person name="Zagulski M."/>
            <person name="Dessen P."/>
            <person name="Betermier M."/>
            <person name="Weissenbach J."/>
            <person name="Scarpelli C."/>
            <person name="Schachter V."/>
            <person name="Sperling L."/>
            <person name="Meyer E."/>
            <person name="Cohen J."/>
            <person name="Wincker P."/>
        </authorList>
    </citation>
    <scope>NUCLEOTIDE SEQUENCE [LARGE SCALE GENOMIC DNA]</scope>
    <source>
        <strain evidence="3 4">Stock d4-2</strain>
    </source>
</reference>
<proteinExistence type="predicted"/>
<dbReference type="KEGG" id="ptm:GSPATT00007532001"/>
<feature type="chain" id="PRO_5011977087" evidence="2">
    <location>
        <begin position="16"/>
        <end position="289"/>
    </location>
</feature>
<dbReference type="RefSeq" id="XP_001437489.1">
    <property type="nucleotide sequence ID" value="XM_001437452.2"/>
</dbReference>
<organism evidence="3 4">
    <name type="scientific">Paramecium tetraurelia</name>
    <dbReference type="NCBI Taxonomy" id="5888"/>
    <lineage>
        <taxon>Eukaryota</taxon>
        <taxon>Sar</taxon>
        <taxon>Alveolata</taxon>
        <taxon>Ciliophora</taxon>
        <taxon>Intramacronucleata</taxon>
        <taxon>Oligohymenophorea</taxon>
        <taxon>Peniculida</taxon>
        <taxon>Parameciidae</taxon>
        <taxon>Paramecium</taxon>
    </lineage>
</organism>
<evidence type="ECO:0000256" key="2">
    <source>
        <dbReference type="SAM" id="SignalP"/>
    </source>
</evidence>
<accession>A0CH25</accession>
<feature type="signal peptide" evidence="2">
    <location>
        <begin position="1"/>
        <end position="15"/>
    </location>
</feature>
<gene>
    <name evidence="3" type="ORF">GSPATT00007532001</name>
</gene>
<dbReference type="HOGENOM" id="CLU_964599_0_0_1"/>
<dbReference type="Proteomes" id="UP000000600">
    <property type="component" value="Unassembled WGS sequence"/>
</dbReference>
<keyword evidence="2" id="KW-0732">Signal</keyword>
<sequence>MKTFVVICLVAAVFALDTNKFAVLLQTGTRGNDAVESVYNLLRDLKTENVNVQAAADKKNNTDEEIFSQVIGDLTNVAALNKQQWERLGAVRTDVEAQVRDGYQWLAWAEARLAEIVRRNNQLQDQRCWANGLFVKSLADHADAIGVVTLLTQDVAGFLTNNAGVELVEKASTIADKLSAYSHLFQQDALQKFQSLAEVKRDGTTGEQVLQILQDLQVELESTLATLIRIRNPCLAFASCQIRFRYQCRSCLVDFRIRKKNRSLLRNQKLNSQPFLPNKPRPLNSGKIP</sequence>